<evidence type="ECO:0000313" key="2">
    <source>
        <dbReference type="EMBL" id="ETW76637.1"/>
    </source>
</evidence>
<dbReference type="HOGENOM" id="CLU_2904451_0_0_1"/>
<dbReference type="RefSeq" id="XP_009551523.1">
    <property type="nucleotide sequence ID" value="XM_009553228.1"/>
</dbReference>
<evidence type="ECO:0000313" key="3">
    <source>
        <dbReference type="Proteomes" id="UP000030671"/>
    </source>
</evidence>
<sequence length="62" mass="6365">MFSRISALSVFSVLALAIAGSATSLVSRQAAACPAGKTALCCLTYVSMNIRTDSGRGLLIDL</sequence>
<evidence type="ECO:0000256" key="1">
    <source>
        <dbReference type="SAM" id="SignalP"/>
    </source>
</evidence>
<dbReference type="InParanoid" id="W4JSU8"/>
<dbReference type="EMBL" id="KI925464">
    <property type="protein sequence ID" value="ETW76637.1"/>
    <property type="molecule type" value="Genomic_DNA"/>
</dbReference>
<keyword evidence="3" id="KW-1185">Reference proteome</keyword>
<keyword evidence="1" id="KW-0732">Signal</keyword>
<organism evidence="2 3">
    <name type="scientific">Heterobasidion irregulare (strain TC 32-1)</name>
    <dbReference type="NCBI Taxonomy" id="747525"/>
    <lineage>
        <taxon>Eukaryota</taxon>
        <taxon>Fungi</taxon>
        <taxon>Dikarya</taxon>
        <taxon>Basidiomycota</taxon>
        <taxon>Agaricomycotina</taxon>
        <taxon>Agaricomycetes</taxon>
        <taxon>Russulales</taxon>
        <taxon>Bondarzewiaceae</taxon>
        <taxon>Heterobasidion</taxon>
        <taxon>Heterobasidion annosum species complex</taxon>
    </lineage>
</organism>
<accession>W4JSU8</accession>
<name>W4JSU8_HETIT</name>
<dbReference type="GeneID" id="20668523"/>
<proteinExistence type="predicted"/>
<dbReference type="Proteomes" id="UP000030671">
    <property type="component" value="Unassembled WGS sequence"/>
</dbReference>
<feature type="signal peptide" evidence="1">
    <location>
        <begin position="1"/>
        <end position="22"/>
    </location>
</feature>
<dbReference type="AlphaFoldDB" id="W4JSU8"/>
<feature type="chain" id="PRO_5004844941" description="Hydrophobin" evidence="1">
    <location>
        <begin position="23"/>
        <end position="62"/>
    </location>
</feature>
<protein>
    <recommendedName>
        <fullName evidence="4">Hydrophobin</fullName>
    </recommendedName>
</protein>
<evidence type="ECO:0008006" key="4">
    <source>
        <dbReference type="Google" id="ProtNLM"/>
    </source>
</evidence>
<gene>
    <name evidence="2" type="ORF">HETIRDRAFT_174685</name>
</gene>
<dbReference type="KEGG" id="hir:HETIRDRAFT_174685"/>
<reference evidence="2 3" key="1">
    <citation type="journal article" date="2012" name="New Phytol.">
        <title>Insight into trade-off between wood decay and parasitism from the genome of a fungal forest pathogen.</title>
        <authorList>
            <person name="Olson A."/>
            <person name="Aerts A."/>
            <person name="Asiegbu F."/>
            <person name="Belbahri L."/>
            <person name="Bouzid O."/>
            <person name="Broberg A."/>
            <person name="Canback B."/>
            <person name="Coutinho P.M."/>
            <person name="Cullen D."/>
            <person name="Dalman K."/>
            <person name="Deflorio G."/>
            <person name="van Diepen L.T."/>
            <person name="Dunand C."/>
            <person name="Duplessis S."/>
            <person name="Durling M."/>
            <person name="Gonthier P."/>
            <person name="Grimwood J."/>
            <person name="Fossdal C.G."/>
            <person name="Hansson D."/>
            <person name="Henrissat B."/>
            <person name="Hietala A."/>
            <person name="Himmelstrand K."/>
            <person name="Hoffmeister D."/>
            <person name="Hogberg N."/>
            <person name="James T.Y."/>
            <person name="Karlsson M."/>
            <person name="Kohler A."/>
            <person name="Kues U."/>
            <person name="Lee Y.H."/>
            <person name="Lin Y.C."/>
            <person name="Lind M."/>
            <person name="Lindquist E."/>
            <person name="Lombard V."/>
            <person name="Lucas S."/>
            <person name="Lunden K."/>
            <person name="Morin E."/>
            <person name="Murat C."/>
            <person name="Park J."/>
            <person name="Raffaello T."/>
            <person name="Rouze P."/>
            <person name="Salamov A."/>
            <person name="Schmutz J."/>
            <person name="Solheim H."/>
            <person name="Stahlberg J."/>
            <person name="Velez H."/>
            <person name="de Vries R.P."/>
            <person name="Wiebenga A."/>
            <person name="Woodward S."/>
            <person name="Yakovlev I."/>
            <person name="Garbelotto M."/>
            <person name="Martin F."/>
            <person name="Grigoriev I.V."/>
            <person name="Stenlid J."/>
        </authorList>
    </citation>
    <scope>NUCLEOTIDE SEQUENCE [LARGE SCALE GENOMIC DNA]</scope>
    <source>
        <strain evidence="2 3">TC 32-1</strain>
    </source>
</reference>